<name>A0AAD5BYV1_AMBAR</name>
<feature type="non-terminal residue" evidence="2">
    <location>
        <position position="1"/>
    </location>
</feature>
<dbReference type="AlphaFoldDB" id="A0AAD5BYV1"/>
<evidence type="ECO:0000256" key="1">
    <source>
        <dbReference type="SAM" id="Phobius"/>
    </source>
</evidence>
<keyword evidence="1" id="KW-1133">Transmembrane helix</keyword>
<gene>
    <name evidence="2" type="ORF">M8C21_032483</name>
</gene>
<organism evidence="2 3">
    <name type="scientific">Ambrosia artemisiifolia</name>
    <name type="common">Common ragweed</name>
    <dbReference type="NCBI Taxonomy" id="4212"/>
    <lineage>
        <taxon>Eukaryota</taxon>
        <taxon>Viridiplantae</taxon>
        <taxon>Streptophyta</taxon>
        <taxon>Embryophyta</taxon>
        <taxon>Tracheophyta</taxon>
        <taxon>Spermatophyta</taxon>
        <taxon>Magnoliopsida</taxon>
        <taxon>eudicotyledons</taxon>
        <taxon>Gunneridae</taxon>
        <taxon>Pentapetalae</taxon>
        <taxon>asterids</taxon>
        <taxon>campanulids</taxon>
        <taxon>Asterales</taxon>
        <taxon>Asteraceae</taxon>
        <taxon>Asteroideae</taxon>
        <taxon>Heliantheae alliance</taxon>
        <taxon>Heliantheae</taxon>
        <taxon>Ambrosia</taxon>
    </lineage>
</organism>
<keyword evidence="3" id="KW-1185">Reference proteome</keyword>
<accession>A0AAD5BYV1</accession>
<dbReference type="Proteomes" id="UP001206925">
    <property type="component" value="Unassembled WGS sequence"/>
</dbReference>
<evidence type="ECO:0000313" key="2">
    <source>
        <dbReference type="EMBL" id="KAI7730926.1"/>
    </source>
</evidence>
<reference evidence="2" key="1">
    <citation type="submission" date="2022-06" db="EMBL/GenBank/DDBJ databases">
        <title>Uncovering the hologenomic basis of an extraordinary plant invasion.</title>
        <authorList>
            <person name="Bieker V.C."/>
            <person name="Martin M.D."/>
            <person name="Gilbert T."/>
            <person name="Hodgins K."/>
            <person name="Battlay P."/>
            <person name="Petersen B."/>
            <person name="Wilson J."/>
        </authorList>
    </citation>
    <scope>NUCLEOTIDE SEQUENCE</scope>
    <source>
        <strain evidence="2">AA19_3_7</strain>
        <tissue evidence="2">Leaf</tissue>
    </source>
</reference>
<protein>
    <submittedName>
        <fullName evidence="2">Uncharacterized protein</fullName>
    </submittedName>
</protein>
<keyword evidence="1" id="KW-0472">Membrane</keyword>
<comment type="caution">
    <text evidence="2">The sequence shown here is derived from an EMBL/GenBank/DDBJ whole genome shotgun (WGS) entry which is preliminary data.</text>
</comment>
<dbReference type="EMBL" id="JAMZMK010010588">
    <property type="protein sequence ID" value="KAI7730926.1"/>
    <property type="molecule type" value="Genomic_DNA"/>
</dbReference>
<keyword evidence="1" id="KW-0812">Transmembrane</keyword>
<proteinExistence type="predicted"/>
<sequence>MEMNCRLQSKEETRAKLLSKYGVIMRKRKSHGLFLFASDLPSRVSVLGVEMFLDSIIFAGCIMVAMVSIVGFVMQNQE</sequence>
<evidence type="ECO:0000313" key="3">
    <source>
        <dbReference type="Proteomes" id="UP001206925"/>
    </source>
</evidence>
<feature type="transmembrane region" description="Helical" evidence="1">
    <location>
        <begin position="55"/>
        <end position="74"/>
    </location>
</feature>